<feature type="non-terminal residue" evidence="1">
    <location>
        <position position="171"/>
    </location>
</feature>
<reference evidence="1 2" key="1">
    <citation type="submission" date="2014-04" db="EMBL/GenBank/DDBJ databases">
        <title>Evolutionary Origins and Diversification of the Mycorrhizal Mutualists.</title>
        <authorList>
            <consortium name="DOE Joint Genome Institute"/>
            <consortium name="Mycorrhizal Genomics Consortium"/>
            <person name="Kohler A."/>
            <person name="Kuo A."/>
            <person name="Nagy L.G."/>
            <person name="Floudas D."/>
            <person name="Copeland A."/>
            <person name="Barry K.W."/>
            <person name="Cichocki N."/>
            <person name="Veneault-Fourrey C."/>
            <person name="LaButti K."/>
            <person name="Lindquist E.A."/>
            <person name="Lipzen A."/>
            <person name="Lundell T."/>
            <person name="Morin E."/>
            <person name="Murat C."/>
            <person name="Riley R."/>
            <person name="Ohm R."/>
            <person name="Sun H."/>
            <person name="Tunlid A."/>
            <person name="Henrissat B."/>
            <person name="Grigoriev I.V."/>
            <person name="Hibbett D.S."/>
            <person name="Martin F."/>
        </authorList>
    </citation>
    <scope>NUCLEOTIDE SEQUENCE [LARGE SCALE GENOMIC DNA]</scope>
    <source>
        <strain evidence="1 2">FD-317 M1</strain>
    </source>
</reference>
<organism evidence="1 2">
    <name type="scientific">Collybiopsis luxurians FD-317 M1</name>
    <dbReference type="NCBI Taxonomy" id="944289"/>
    <lineage>
        <taxon>Eukaryota</taxon>
        <taxon>Fungi</taxon>
        <taxon>Dikarya</taxon>
        <taxon>Basidiomycota</taxon>
        <taxon>Agaricomycotina</taxon>
        <taxon>Agaricomycetes</taxon>
        <taxon>Agaricomycetidae</taxon>
        <taxon>Agaricales</taxon>
        <taxon>Marasmiineae</taxon>
        <taxon>Omphalotaceae</taxon>
        <taxon>Collybiopsis</taxon>
        <taxon>Collybiopsis luxurians</taxon>
    </lineage>
</organism>
<dbReference type="AlphaFoldDB" id="A0A0D0B7W7"/>
<dbReference type="OrthoDB" id="2688393at2759"/>
<dbReference type="InterPro" id="IPR041078">
    <property type="entry name" value="Plavaka"/>
</dbReference>
<keyword evidence="2" id="KW-1185">Reference proteome</keyword>
<dbReference type="HOGENOM" id="CLU_006344_5_1_1"/>
<evidence type="ECO:0000313" key="2">
    <source>
        <dbReference type="Proteomes" id="UP000053593"/>
    </source>
</evidence>
<name>A0A0D0B7W7_9AGAR</name>
<proteinExistence type="predicted"/>
<dbReference type="Pfam" id="PF18759">
    <property type="entry name" value="Plavaka"/>
    <property type="match status" value="1"/>
</dbReference>
<gene>
    <name evidence="1" type="ORF">GYMLUDRAFT_120595</name>
</gene>
<evidence type="ECO:0000313" key="1">
    <source>
        <dbReference type="EMBL" id="KIK50211.1"/>
    </source>
</evidence>
<accession>A0A0D0B7W7</accession>
<protein>
    <submittedName>
        <fullName evidence="1">Uncharacterized protein</fullName>
    </submittedName>
</protein>
<dbReference type="Proteomes" id="UP000053593">
    <property type="component" value="Unassembled WGS sequence"/>
</dbReference>
<dbReference type="EMBL" id="KN834918">
    <property type="protein sequence ID" value="KIK50211.1"/>
    <property type="molecule type" value="Genomic_DNA"/>
</dbReference>
<sequence length="171" mass="20191">LVDDGVESRTYRWHPTAGKIERHEPALNARWQSLFAHGEAPNDQYKPFRSRLDWEIAQWALSEKIPQKSVNRLLQIPELKERLGLSFSNVRSMLQNVDDIPERCGPWYTKRLSFKDKPHEFFTVRHRDPIDAIKGLWGDPAFSDHLVYKPAKLFRGEKDAEEDRIYSEMWT</sequence>
<feature type="non-terminal residue" evidence="1">
    <location>
        <position position="1"/>
    </location>
</feature>